<evidence type="ECO:0000256" key="5">
    <source>
        <dbReference type="ARBA" id="ARBA00022777"/>
    </source>
</evidence>
<evidence type="ECO:0000313" key="13">
    <source>
        <dbReference type="Proteomes" id="UP000186922"/>
    </source>
</evidence>
<evidence type="ECO:0000256" key="3">
    <source>
        <dbReference type="ARBA" id="ARBA00022679"/>
    </source>
</evidence>
<dbReference type="GO" id="GO:0000278">
    <property type="term" value="P:mitotic cell cycle"/>
    <property type="evidence" value="ECO:0007669"/>
    <property type="project" value="TreeGrafter"/>
</dbReference>
<dbReference type="GO" id="GO:0072354">
    <property type="term" value="F:histone H3T3 kinase activity"/>
    <property type="evidence" value="ECO:0007669"/>
    <property type="project" value="TreeGrafter"/>
</dbReference>
<feature type="compositionally biased region" description="Basic and acidic residues" evidence="10">
    <location>
        <begin position="288"/>
        <end position="299"/>
    </location>
</feature>
<dbReference type="STRING" id="947166.A0A1D1V723"/>
<protein>
    <recommendedName>
        <fullName evidence="1">non-specific serine/threonine protein kinase</fullName>
        <ecNumber evidence="1">2.7.11.1</ecNumber>
    </recommendedName>
</protein>
<keyword evidence="2" id="KW-0723">Serine/threonine-protein kinase</keyword>
<evidence type="ECO:0000256" key="1">
    <source>
        <dbReference type="ARBA" id="ARBA00012513"/>
    </source>
</evidence>
<evidence type="ECO:0000256" key="9">
    <source>
        <dbReference type="PROSITE-ProRule" id="PRU10141"/>
    </source>
</evidence>
<keyword evidence="5" id="KW-0418">Kinase</keyword>
<comment type="caution">
    <text evidence="12">The sequence shown here is derived from an EMBL/GenBank/DDBJ whole genome shotgun (WGS) entry which is preliminary data.</text>
</comment>
<dbReference type="GO" id="GO:0005524">
    <property type="term" value="F:ATP binding"/>
    <property type="evidence" value="ECO:0007669"/>
    <property type="project" value="UniProtKB-UniRule"/>
</dbReference>
<dbReference type="OrthoDB" id="21018at2759"/>
<dbReference type="InterPro" id="IPR011009">
    <property type="entry name" value="Kinase-like_dom_sf"/>
</dbReference>
<keyword evidence="6 9" id="KW-0067">ATP-binding</keyword>
<dbReference type="InterPro" id="IPR017441">
    <property type="entry name" value="Protein_kinase_ATP_BS"/>
</dbReference>
<comment type="catalytic activity">
    <reaction evidence="7">
        <text>L-threonyl-[protein] + ATP = O-phospho-L-threonyl-[protein] + ADP + H(+)</text>
        <dbReference type="Rhea" id="RHEA:46608"/>
        <dbReference type="Rhea" id="RHEA-COMP:11060"/>
        <dbReference type="Rhea" id="RHEA-COMP:11605"/>
        <dbReference type="ChEBI" id="CHEBI:15378"/>
        <dbReference type="ChEBI" id="CHEBI:30013"/>
        <dbReference type="ChEBI" id="CHEBI:30616"/>
        <dbReference type="ChEBI" id="CHEBI:61977"/>
        <dbReference type="ChEBI" id="CHEBI:456216"/>
        <dbReference type="EC" id="2.7.11.1"/>
    </reaction>
</comment>
<evidence type="ECO:0000256" key="10">
    <source>
        <dbReference type="SAM" id="MobiDB-lite"/>
    </source>
</evidence>
<comment type="catalytic activity">
    <reaction evidence="8">
        <text>L-seryl-[protein] + ATP = O-phospho-L-seryl-[protein] + ADP + H(+)</text>
        <dbReference type="Rhea" id="RHEA:17989"/>
        <dbReference type="Rhea" id="RHEA-COMP:9863"/>
        <dbReference type="Rhea" id="RHEA-COMP:11604"/>
        <dbReference type="ChEBI" id="CHEBI:15378"/>
        <dbReference type="ChEBI" id="CHEBI:29999"/>
        <dbReference type="ChEBI" id="CHEBI:30616"/>
        <dbReference type="ChEBI" id="CHEBI:83421"/>
        <dbReference type="ChEBI" id="CHEBI:456216"/>
        <dbReference type="EC" id="2.7.11.1"/>
    </reaction>
</comment>
<proteinExistence type="predicted"/>
<sequence>MCSRARVYGRGLNSALTASKSPGTEEIADQLFGKVTAKPLPGIDEPMEPLRASLPSTSHAHVPLFPQAGRTQGRKSKIKDSEALPTPSSRRRKPSPDVSDDNEIEGEEWRSERTNASIKSGDSYKRRRRIQKTPSESSSLPDKRKAKPVRRKKPPAAGTEQNVPENGAKQDPILDDPLYRKFQEEYAAVKAVDILKNVEDEDKYFAESKAAAAKDFAKMVKEQSAKHEPGYSMITSRLLQSRVKESRLQATTLSQGTLTKSKLAPIDETNEWTTDTGEALSTPMNVHKKPDFDISRIDKMSPLATVKRKPPALPKPPAQSLRRKSSSKFPIDEAPEGHPMVSTPLNNHRPRRGENLDISGVRDLSPVMATNNLSAELAEAEQVPRTTKDSRNSEAVTTRKSDRLYAMDPPLSPSRKPSTSKRSSPLSRQSLSSSPGRTAGALNLAKKLRRNSQQSFVPPRSPPRPPRTRRRTMMPATSLPNAEPAKEVERTRKGTSLMDDTRKNLGNTQGATLPPQTPLVSHSHSILPRRRESLALFSPFERHDQYIPVNEERLPYIHPATLSSRKSVVFDANEKTLVSSDKEALQLILDISTPKRIIDMKSFLGRKGDYSDLVKIGEGSFADVYSVVINGQQIVLKIVPVAGFQPDGTKQTSFQDILGEAIISRLLTTYLTDETNERFYAPVFPKTHFIKVAQGSFPREFWSLHDSFARLNDDAINANPSQYSSDQVFVVIGCENGGQALDAFHVANYNQAKSIFQQVAMGFAVAEKSLEFEHRDAHIGNILVSVTAEDDIPFLYDKQVYKIQSFGVHVKIIDFTLSRLRNGSKLIYKDLSVEKSIFEGHGDYQFDVYRQMKDATENDWQVFRPQTNVCWLQYLHHIFIESNEKKLKATVKDRHAKKLLTDFVEVFGKYSSTMDMISNEKMFQSCMA</sequence>
<feature type="binding site" evidence="9">
    <location>
        <position position="637"/>
    </location>
    <ligand>
        <name>ATP</name>
        <dbReference type="ChEBI" id="CHEBI:30616"/>
    </ligand>
</feature>
<dbReference type="InterPro" id="IPR024604">
    <property type="entry name" value="GSG2_C"/>
</dbReference>
<dbReference type="AlphaFoldDB" id="A0A1D1V723"/>
<dbReference type="InterPro" id="IPR000719">
    <property type="entry name" value="Prot_kinase_dom"/>
</dbReference>
<evidence type="ECO:0000313" key="12">
    <source>
        <dbReference type="EMBL" id="GAU97489.1"/>
    </source>
</evidence>
<feature type="domain" description="Protein kinase" evidence="11">
    <location>
        <begin position="610"/>
        <end position="928"/>
    </location>
</feature>
<dbReference type="PROSITE" id="PS50011">
    <property type="entry name" value="PROTEIN_KINASE_DOM"/>
    <property type="match status" value="1"/>
</dbReference>
<organism evidence="12 13">
    <name type="scientific">Ramazzottius varieornatus</name>
    <name type="common">Water bear</name>
    <name type="synonym">Tardigrade</name>
    <dbReference type="NCBI Taxonomy" id="947166"/>
    <lineage>
        <taxon>Eukaryota</taxon>
        <taxon>Metazoa</taxon>
        <taxon>Ecdysozoa</taxon>
        <taxon>Tardigrada</taxon>
        <taxon>Eutardigrada</taxon>
        <taxon>Parachela</taxon>
        <taxon>Hypsibioidea</taxon>
        <taxon>Ramazzottiidae</taxon>
        <taxon>Ramazzottius</taxon>
    </lineage>
</organism>
<evidence type="ECO:0000259" key="11">
    <source>
        <dbReference type="PROSITE" id="PS50011"/>
    </source>
</evidence>
<evidence type="ECO:0000256" key="2">
    <source>
        <dbReference type="ARBA" id="ARBA00022527"/>
    </source>
</evidence>
<keyword evidence="4 9" id="KW-0547">Nucleotide-binding</keyword>
<dbReference type="Gene3D" id="1.10.510.10">
    <property type="entry name" value="Transferase(Phosphotransferase) domain 1"/>
    <property type="match status" value="1"/>
</dbReference>
<keyword evidence="3" id="KW-0808">Transferase</keyword>
<keyword evidence="13" id="KW-1185">Reference proteome</keyword>
<dbReference type="EMBL" id="BDGG01000004">
    <property type="protein sequence ID" value="GAU97489.1"/>
    <property type="molecule type" value="Genomic_DNA"/>
</dbReference>
<dbReference type="Proteomes" id="UP000186922">
    <property type="component" value="Unassembled WGS sequence"/>
</dbReference>
<feature type="region of interest" description="Disordered" evidence="10">
    <location>
        <begin position="37"/>
        <end position="176"/>
    </location>
</feature>
<feature type="region of interest" description="Disordered" evidence="10">
    <location>
        <begin position="269"/>
        <end position="492"/>
    </location>
</feature>
<dbReference type="SUPFAM" id="SSF56112">
    <property type="entry name" value="Protein kinase-like (PK-like)"/>
    <property type="match status" value="1"/>
</dbReference>
<dbReference type="PROSITE" id="PS00107">
    <property type="entry name" value="PROTEIN_KINASE_ATP"/>
    <property type="match status" value="1"/>
</dbReference>
<dbReference type="Pfam" id="PF12330">
    <property type="entry name" value="Haspin_kinase"/>
    <property type="match status" value="1"/>
</dbReference>
<evidence type="ECO:0000256" key="6">
    <source>
        <dbReference type="ARBA" id="ARBA00022840"/>
    </source>
</evidence>
<dbReference type="GO" id="GO:0035556">
    <property type="term" value="P:intracellular signal transduction"/>
    <property type="evidence" value="ECO:0007669"/>
    <property type="project" value="TreeGrafter"/>
</dbReference>
<reference evidence="12 13" key="1">
    <citation type="journal article" date="2016" name="Nat. Commun.">
        <title>Extremotolerant tardigrade genome and improved radiotolerance of human cultured cells by tardigrade-unique protein.</title>
        <authorList>
            <person name="Hashimoto T."/>
            <person name="Horikawa D.D."/>
            <person name="Saito Y."/>
            <person name="Kuwahara H."/>
            <person name="Kozuka-Hata H."/>
            <person name="Shin-I T."/>
            <person name="Minakuchi Y."/>
            <person name="Ohishi K."/>
            <person name="Motoyama A."/>
            <person name="Aizu T."/>
            <person name="Enomoto A."/>
            <person name="Kondo K."/>
            <person name="Tanaka S."/>
            <person name="Hara Y."/>
            <person name="Koshikawa S."/>
            <person name="Sagara H."/>
            <person name="Miura T."/>
            <person name="Yokobori S."/>
            <person name="Miyagawa K."/>
            <person name="Suzuki Y."/>
            <person name="Kubo T."/>
            <person name="Oyama M."/>
            <person name="Kohara Y."/>
            <person name="Fujiyama A."/>
            <person name="Arakawa K."/>
            <person name="Katayama T."/>
            <person name="Toyoda A."/>
            <person name="Kunieda T."/>
        </authorList>
    </citation>
    <scope>NUCLEOTIDE SEQUENCE [LARGE SCALE GENOMIC DNA]</scope>
    <source>
        <strain evidence="12 13">YOKOZUNA-1</strain>
    </source>
</reference>
<dbReference type="GO" id="GO:0005737">
    <property type="term" value="C:cytoplasm"/>
    <property type="evidence" value="ECO:0007669"/>
    <property type="project" value="TreeGrafter"/>
</dbReference>
<dbReference type="PANTHER" id="PTHR24419">
    <property type="entry name" value="INTERLEUKIN-1 RECEPTOR-ASSOCIATED KINASE"/>
    <property type="match status" value="1"/>
</dbReference>
<feature type="compositionally biased region" description="Low complexity" evidence="10">
    <location>
        <begin position="413"/>
        <end position="435"/>
    </location>
</feature>
<dbReference type="Gene3D" id="3.30.200.20">
    <property type="entry name" value="Phosphorylase Kinase, domain 1"/>
    <property type="match status" value="1"/>
</dbReference>
<evidence type="ECO:0000256" key="4">
    <source>
        <dbReference type="ARBA" id="ARBA00022741"/>
    </source>
</evidence>
<dbReference type="PANTHER" id="PTHR24419:SF18">
    <property type="entry name" value="SERINE_THREONINE-PROTEIN KINASE HASPIN"/>
    <property type="match status" value="1"/>
</dbReference>
<dbReference type="SMART" id="SM01331">
    <property type="entry name" value="DUF3635"/>
    <property type="match status" value="1"/>
</dbReference>
<gene>
    <name evidence="12" type="primary">RvY_08773-1</name>
    <name evidence="12" type="synonym">RvY_08773.1</name>
    <name evidence="12" type="ORF">RvY_08773</name>
</gene>
<dbReference type="GO" id="GO:0005634">
    <property type="term" value="C:nucleus"/>
    <property type="evidence" value="ECO:0007669"/>
    <property type="project" value="TreeGrafter"/>
</dbReference>
<accession>A0A1D1V723</accession>
<dbReference type="EC" id="2.7.11.1" evidence="1"/>
<evidence type="ECO:0000256" key="7">
    <source>
        <dbReference type="ARBA" id="ARBA00047899"/>
    </source>
</evidence>
<name>A0A1D1V723_RAMVA</name>
<evidence type="ECO:0000256" key="8">
    <source>
        <dbReference type="ARBA" id="ARBA00048679"/>
    </source>
</evidence>
<feature type="compositionally biased region" description="Basic and acidic residues" evidence="10">
    <location>
        <begin position="386"/>
        <end position="405"/>
    </location>
</feature>
<feature type="compositionally biased region" description="Basic residues" evidence="10">
    <location>
        <begin position="144"/>
        <end position="154"/>
    </location>
</feature>